<organism evidence="2 3">
    <name type="scientific">Panagrolaimus davidi</name>
    <dbReference type="NCBI Taxonomy" id="227884"/>
    <lineage>
        <taxon>Eukaryota</taxon>
        <taxon>Metazoa</taxon>
        <taxon>Ecdysozoa</taxon>
        <taxon>Nematoda</taxon>
        <taxon>Chromadorea</taxon>
        <taxon>Rhabditida</taxon>
        <taxon>Tylenchina</taxon>
        <taxon>Panagrolaimomorpha</taxon>
        <taxon>Panagrolaimoidea</taxon>
        <taxon>Panagrolaimidae</taxon>
        <taxon>Panagrolaimus</taxon>
    </lineage>
</organism>
<feature type="region of interest" description="Disordered" evidence="1">
    <location>
        <begin position="17"/>
        <end position="119"/>
    </location>
</feature>
<protein>
    <submittedName>
        <fullName evidence="3">Uncharacterized protein</fullName>
    </submittedName>
</protein>
<evidence type="ECO:0000313" key="3">
    <source>
        <dbReference type="WBParaSite" id="PDA_v2.g3351.t1"/>
    </source>
</evidence>
<dbReference type="WBParaSite" id="PDA_v2.g3351.t1">
    <property type="protein sequence ID" value="PDA_v2.g3351.t1"/>
    <property type="gene ID" value="PDA_v2.g3351"/>
</dbReference>
<dbReference type="AlphaFoldDB" id="A0A914QJJ6"/>
<evidence type="ECO:0000256" key="1">
    <source>
        <dbReference type="SAM" id="MobiDB-lite"/>
    </source>
</evidence>
<evidence type="ECO:0000313" key="2">
    <source>
        <dbReference type="Proteomes" id="UP000887578"/>
    </source>
</evidence>
<feature type="compositionally biased region" description="Basic and acidic residues" evidence="1">
    <location>
        <begin position="71"/>
        <end position="82"/>
    </location>
</feature>
<accession>A0A914QJJ6</accession>
<name>A0A914QJJ6_9BILA</name>
<reference evidence="3" key="1">
    <citation type="submission" date="2022-11" db="UniProtKB">
        <authorList>
            <consortium name="WormBaseParasite"/>
        </authorList>
    </citation>
    <scope>IDENTIFICATION</scope>
</reference>
<proteinExistence type="predicted"/>
<keyword evidence="2" id="KW-1185">Reference proteome</keyword>
<sequence length="190" mass="21121">MAPKKAKAATVLEAALKRSSTTVVTESRKESAPQTLLPEIRPPPPQTSVPDLVGEQSQQSSELSAANVRRVSVEKKKEDVSSKRQNAAEIAAKNSSKRLHRSRSTSKTDDNSSKSDAVPTSLEVAEGVFDRLMDHKANVESRLPVIKSDYARRIKEFEDSIRVVVHLATIFQGKIRQYDLFHNKKKFTVP</sequence>
<feature type="compositionally biased region" description="Basic residues" evidence="1">
    <location>
        <begin position="95"/>
        <end position="104"/>
    </location>
</feature>
<dbReference type="Proteomes" id="UP000887578">
    <property type="component" value="Unplaced"/>
</dbReference>